<name>A0A834H5S1_RHOSS</name>
<dbReference type="Proteomes" id="UP000626092">
    <property type="component" value="Unassembled WGS sequence"/>
</dbReference>
<feature type="domain" description="C3H1-type" evidence="6">
    <location>
        <begin position="84"/>
        <end position="110"/>
    </location>
</feature>
<keyword evidence="8" id="KW-1185">Reference proteome</keyword>
<dbReference type="PANTHER" id="PTHR14493">
    <property type="entry name" value="UNKEMPT FAMILY MEMBER"/>
    <property type="match status" value="1"/>
</dbReference>
<evidence type="ECO:0000256" key="2">
    <source>
        <dbReference type="ARBA" id="ARBA00022771"/>
    </source>
</evidence>
<comment type="caution">
    <text evidence="7">The sequence shown here is derived from an EMBL/GenBank/DDBJ whole genome shotgun (WGS) entry which is preliminary data.</text>
</comment>
<dbReference type="Gene3D" id="3.30.1370.210">
    <property type="match status" value="1"/>
</dbReference>
<dbReference type="OrthoDB" id="410307at2759"/>
<dbReference type="Pfam" id="PF25512">
    <property type="entry name" value="zf-CCCH_AtC3H23"/>
    <property type="match status" value="1"/>
</dbReference>
<keyword evidence="4" id="KW-0238">DNA-binding</keyword>
<proteinExistence type="predicted"/>
<gene>
    <name evidence="7" type="ORF">RHSIM_Rhsim03G0160700</name>
</gene>
<dbReference type="InterPro" id="IPR045234">
    <property type="entry name" value="Unkempt-like"/>
</dbReference>
<evidence type="ECO:0000256" key="3">
    <source>
        <dbReference type="ARBA" id="ARBA00022833"/>
    </source>
</evidence>
<dbReference type="InterPro" id="IPR036855">
    <property type="entry name" value="Znf_CCCH_sf"/>
</dbReference>
<keyword evidence="2 5" id="KW-0863">Zinc-finger</keyword>
<evidence type="ECO:0000313" key="7">
    <source>
        <dbReference type="EMBL" id="KAF7147407.1"/>
    </source>
</evidence>
<accession>A0A834H5S1</accession>
<dbReference type="InterPro" id="IPR057444">
    <property type="entry name" value="Znf-CCCH_AtC3H23-like"/>
</dbReference>
<evidence type="ECO:0000259" key="6">
    <source>
        <dbReference type="PROSITE" id="PS50103"/>
    </source>
</evidence>
<dbReference type="Pfam" id="PF00642">
    <property type="entry name" value="zf-CCCH"/>
    <property type="match status" value="1"/>
</dbReference>
<evidence type="ECO:0000313" key="8">
    <source>
        <dbReference type="Proteomes" id="UP000626092"/>
    </source>
</evidence>
<evidence type="ECO:0000256" key="1">
    <source>
        <dbReference type="ARBA" id="ARBA00022723"/>
    </source>
</evidence>
<dbReference type="InterPro" id="IPR000571">
    <property type="entry name" value="Znf_CCCH"/>
</dbReference>
<evidence type="ECO:0000256" key="5">
    <source>
        <dbReference type="PROSITE-ProRule" id="PRU00723"/>
    </source>
</evidence>
<dbReference type="PANTHER" id="PTHR14493:SF109">
    <property type="entry name" value="ZINC FINGER CCCH DOMAIN-CONTAINING PROTEIN 54"/>
    <property type="match status" value="1"/>
</dbReference>
<evidence type="ECO:0000256" key="4">
    <source>
        <dbReference type="ARBA" id="ARBA00023125"/>
    </source>
</evidence>
<keyword evidence="3 5" id="KW-0862">Zinc</keyword>
<dbReference type="SUPFAM" id="SSF90229">
    <property type="entry name" value="CCCH zinc finger"/>
    <property type="match status" value="1"/>
</dbReference>
<dbReference type="EMBL" id="WJXA01000003">
    <property type="protein sequence ID" value="KAF7147407.1"/>
    <property type="molecule type" value="Genomic_DNA"/>
</dbReference>
<dbReference type="AlphaFoldDB" id="A0A834H5S1"/>
<organism evidence="7 8">
    <name type="scientific">Rhododendron simsii</name>
    <name type="common">Sims's rhododendron</name>
    <dbReference type="NCBI Taxonomy" id="118357"/>
    <lineage>
        <taxon>Eukaryota</taxon>
        <taxon>Viridiplantae</taxon>
        <taxon>Streptophyta</taxon>
        <taxon>Embryophyta</taxon>
        <taxon>Tracheophyta</taxon>
        <taxon>Spermatophyta</taxon>
        <taxon>Magnoliopsida</taxon>
        <taxon>eudicotyledons</taxon>
        <taxon>Gunneridae</taxon>
        <taxon>Pentapetalae</taxon>
        <taxon>asterids</taxon>
        <taxon>Ericales</taxon>
        <taxon>Ericaceae</taxon>
        <taxon>Ericoideae</taxon>
        <taxon>Rhodoreae</taxon>
        <taxon>Rhododendron</taxon>
    </lineage>
</organism>
<keyword evidence="1 5" id="KW-0479">Metal-binding</keyword>
<dbReference type="SMART" id="SM00356">
    <property type="entry name" value="ZnF_C3H1"/>
    <property type="match status" value="2"/>
</dbReference>
<dbReference type="GO" id="GO:0003677">
    <property type="term" value="F:DNA binding"/>
    <property type="evidence" value="ECO:0007669"/>
    <property type="project" value="UniProtKB-KW"/>
</dbReference>
<reference evidence="7" key="1">
    <citation type="submission" date="2019-11" db="EMBL/GenBank/DDBJ databases">
        <authorList>
            <person name="Liu Y."/>
            <person name="Hou J."/>
            <person name="Li T.-Q."/>
            <person name="Guan C.-H."/>
            <person name="Wu X."/>
            <person name="Wu H.-Z."/>
            <person name="Ling F."/>
            <person name="Zhang R."/>
            <person name="Shi X.-G."/>
            <person name="Ren J.-P."/>
            <person name="Chen E.-F."/>
            <person name="Sun J.-M."/>
        </authorList>
    </citation>
    <scope>NUCLEOTIDE SEQUENCE</scope>
    <source>
        <strain evidence="7">Adult_tree_wgs_1</strain>
        <tissue evidence="7">Leaves</tissue>
    </source>
</reference>
<dbReference type="PROSITE" id="PS50103">
    <property type="entry name" value="ZF_C3H1"/>
    <property type="match status" value="1"/>
</dbReference>
<sequence length="255" mass="28269">MISRMLNSNNQAYYELSEQELALIAPTHYYPDLFDEPIYSSDEFRMYGFKIKRCPRLRSHDWTQCPFAHRGEKARRRDPRRYHYDAVACPDFRNNVCRRGDACHYAHGVFEYWLHPAKYRTRACNAGGLCQRRVCFFAHSPHELRDEDKYHCFCDLGPDGGVPMVGAEPSAAAIPFVPAVRAAVGGGRGRRSGGGGGGGGGGSPDFLASLSGLTIREGDGNGSGIFRWGGWEPAETAAAAEAEAPDIEWITDIME</sequence>
<feature type="zinc finger region" description="C3H1-type" evidence="5">
    <location>
        <begin position="84"/>
        <end position="110"/>
    </location>
</feature>
<dbReference type="GO" id="GO:0008270">
    <property type="term" value="F:zinc ion binding"/>
    <property type="evidence" value="ECO:0007669"/>
    <property type="project" value="UniProtKB-KW"/>
</dbReference>
<protein>
    <recommendedName>
        <fullName evidence="6">C3H1-type domain-containing protein</fullName>
    </recommendedName>
</protein>